<dbReference type="InterPro" id="IPR012347">
    <property type="entry name" value="Ferritin-like"/>
</dbReference>
<dbReference type="InterPro" id="IPR047114">
    <property type="entry name" value="YciF"/>
</dbReference>
<evidence type="ECO:0000313" key="2">
    <source>
        <dbReference type="Proteomes" id="UP000290759"/>
    </source>
</evidence>
<dbReference type="EMBL" id="QYBB01000017">
    <property type="protein sequence ID" value="RYC31115.1"/>
    <property type="molecule type" value="Genomic_DNA"/>
</dbReference>
<reference evidence="1 2" key="1">
    <citation type="submission" date="2018-12" db="EMBL/GenBank/DDBJ databases">
        <authorList>
            <person name="Grouzdev D.S."/>
            <person name="Krutkina M.S."/>
        </authorList>
    </citation>
    <scope>NUCLEOTIDE SEQUENCE [LARGE SCALE GENOMIC DNA]</scope>
    <source>
        <strain evidence="1 2">RmlP026</strain>
    </source>
</reference>
<gene>
    <name evidence="1" type="ORF">D3273_15510</name>
</gene>
<protein>
    <submittedName>
        <fullName evidence="1">DUF892 family protein</fullName>
    </submittedName>
</protein>
<dbReference type="AlphaFoldDB" id="A0A4Q2U8B5"/>
<dbReference type="InterPro" id="IPR009078">
    <property type="entry name" value="Ferritin-like_SF"/>
</dbReference>
<accession>A0A4Q2U8B5</accession>
<sequence>MPAGPKRRRGAAPRAYLCPASLCPASRCSSPAAARRIGRVGALRRPGTTRGRASGTHAMAKRDYEQFYVEGLQALKTAADTARDASANAGRDGTPEIRSMMEAGAKSFAEQADTLTALLEAAGGTASDRPNAFMDGIQNGSRQMIAAAKDPEVRLASVLGAAQIATHYFIAAYGTLASTAKHLGREEDARAITRMLDEMKAGDERFSQIAEGDANARAASGA</sequence>
<dbReference type="Proteomes" id="UP000290759">
    <property type="component" value="Unassembled WGS sequence"/>
</dbReference>
<comment type="caution">
    <text evidence="1">The sequence shown here is derived from an EMBL/GenBank/DDBJ whole genome shotgun (WGS) entry which is preliminary data.</text>
</comment>
<evidence type="ECO:0000313" key="1">
    <source>
        <dbReference type="EMBL" id="RYC31115.1"/>
    </source>
</evidence>
<dbReference type="SUPFAM" id="SSF47240">
    <property type="entry name" value="Ferritin-like"/>
    <property type="match status" value="1"/>
</dbReference>
<dbReference type="PANTHER" id="PTHR30565">
    <property type="entry name" value="PROTEIN YCIF"/>
    <property type="match status" value="1"/>
</dbReference>
<organism evidence="1 2">
    <name type="scientific">Lichenibacterium minor</name>
    <dbReference type="NCBI Taxonomy" id="2316528"/>
    <lineage>
        <taxon>Bacteria</taxon>
        <taxon>Pseudomonadati</taxon>
        <taxon>Pseudomonadota</taxon>
        <taxon>Alphaproteobacteria</taxon>
        <taxon>Hyphomicrobiales</taxon>
        <taxon>Lichenihabitantaceae</taxon>
        <taxon>Lichenibacterium</taxon>
    </lineage>
</organism>
<dbReference type="Pfam" id="PF05974">
    <property type="entry name" value="DUF892"/>
    <property type="match status" value="1"/>
</dbReference>
<proteinExistence type="predicted"/>
<keyword evidence="2" id="KW-1185">Reference proteome</keyword>
<reference evidence="1 2" key="2">
    <citation type="submission" date="2019-02" db="EMBL/GenBank/DDBJ databases">
        <title>'Lichenibacterium ramalinii' gen. nov. sp. nov., 'Lichenibacterium minor' gen. nov. sp. nov.</title>
        <authorList>
            <person name="Pankratov T."/>
        </authorList>
    </citation>
    <scope>NUCLEOTIDE SEQUENCE [LARGE SCALE GENOMIC DNA]</scope>
    <source>
        <strain evidence="1 2">RmlP026</strain>
    </source>
</reference>
<dbReference type="OrthoDB" id="9795056at2"/>
<name>A0A4Q2U8B5_9HYPH</name>
<dbReference type="InterPro" id="IPR010287">
    <property type="entry name" value="DUF892_YciF-like"/>
</dbReference>
<dbReference type="PANTHER" id="PTHR30565:SF9">
    <property type="entry name" value="PROTEIN YCIF"/>
    <property type="match status" value="1"/>
</dbReference>
<dbReference type="Gene3D" id="1.20.1260.10">
    <property type="match status" value="1"/>
</dbReference>